<feature type="domain" description="ABM" evidence="1">
    <location>
        <begin position="1"/>
        <end position="64"/>
    </location>
</feature>
<dbReference type="Proteomes" id="UP000734823">
    <property type="component" value="Unassembled WGS sequence"/>
</dbReference>
<comment type="caution">
    <text evidence="2">The sequence shown here is derived from an EMBL/GenBank/DDBJ whole genome shotgun (WGS) entry which is preliminary data.</text>
</comment>
<reference evidence="2 3" key="1">
    <citation type="submission" date="2020-06" db="EMBL/GenBank/DDBJ databases">
        <title>Actinokineospora xiongansis sp. nov., isolated from soil of Baiyangdian.</title>
        <authorList>
            <person name="Zhang X."/>
        </authorList>
    </citation>
    <scope>NUCLEOTIDE SEQUENCE [LARGE SCALE GENOMIC DNA]</scope>
    <source>
        <strain evidence="2 3">HBU206404</strain>
    </source>
</reference>
<keyword evidence="3" id="KW-1185">Reference proteome</keyword>
<proteinExistence type="predicted"/>
<dbReference type="RefSeq" id="WP_187217790.1">
    <property type="nucleotide sequence ID" value="NZ_JABVED010000001.1"/>
</dbReference>
<protein>
    <submittedName>
        <fullName evidence="2">Antibiotic biosynthesis monooxygenase</fullName>
    </submittedName>
</protein>
<keyword evidence="2" id="KW-0560">Oxidoreductase</keyword>
<evidence type="ECO:0000313" key="2">
    <source>
        <dbReference type="EMBL" id="MBC6445725.1"/>
    </source>
</evidence>
<sequence>MFARSTTVQGRPENIDAGIANIRDQVMPTLRDMEGFVGISLLADRQSGRCIATTAWETEETMRASEPKLRRLREQTAEMLGARPQVDEWEIAVLHRDHTSRPGACVRATWMRFDADKADQAVQTYKMTALPAMEEFDGFCSASLLMDRESGVAVSSVTYDSPEAMERARTHADTLRTGSGEEAGVDILDVVEFELALAHLRVPEMA</sequence>
<name>A0ABR7KZC5_9PSEU</name>
<dbReference type="Pfam" id="PF03992">
    <property type="entry name" value="ABM"/>
    <property type="match status" value="1"/>
</dbReference>
<dbReference type="InterPro" id="IPR007138">
    <property type="entry name" value="ABM_dom"/>
</dbReference>
<dbReference type="GO" id="GO:0004497">
    <property type="term" value="F:monooxygenase activity"/>
    <property type="evidence" value="ECO:0007669"/>
    <property type="project" value="UniProtKB-KW"/>
</dbReference>
<dbReference type="Gene3D" id="3.30.70.100">
    <property type="match status" value="1"/>
</dbReference>
<evidence type="ECO:0000313" key="3">
    <source>
        <dbReference type="Proteomes" id="UP000734823"/>
    </source>
</evidence>
<evidence type="ECO:0000259" key="1">
    <source>
        <dbReference type="Pfam" id="PF03992"/>
    </source>
</evidence>
<dbReference type="InterPro" id="IPR011008">
    <property type="entry name" value="Dimeric_a/b-barrel"/>
</dbReference>
<accession>A0ABR7KZC5</accession>
<gene>
    <name evidence="2" type="ORF">GPZ80_00855</name>
</gene>
<keyword evidence="2" id="KW-0503">Monooxygenase</keyword>
<dbReference type="SUPFAM" id="SSF54909">
    <property type="entry name" value="Dimeric alpha+beta barrel"/>
    <property type="match status" value="2"/>
</dbReference>
<dbReference type="EMBL" id="JABVED010000001">
    <property type="protein sequence ID" value="MBC6445725.1"/>
    <property type="molecule type" value="Genomic_DNA"/>
</dbReference>
<organism evidence="2 3">
    <name type="scientific">Actinokineospora xionganensis</name>
    <dbReference type="NCBI Taxonomy" id="2684470"/>
    <lineage>
        <taxon>Bacteria</taxon>
        <taxon>Bacillati</taxon>
        <taxon>Actinomycetota</taxon>
        <taxon>Actinomycetes</taxon>
        <taxon>Pseudonocardiales</taxon>
        <taxon>Pseudonocardiaceae</taxon>
        <taxon>Actinokineospora</taxon>
    </lineage>
</organism>